<sequence>MTPPLAYARLKSAPVAVVATLSMLLAGAGVASATQPAQATVTQAAASQAPATASQAPLTNLSHLNFLLDTVPLHPVDGHTTYQIGEHPAAQAPWTYANKNADGSYTRVGGGSKDPATGNWSQGAFNADDIARTAVVYLRHWQQTGDASSRTRAFDMLRELTYLQTSSGPNAGNVVLWQQADGTLTPSAKPVELPDPSDSAESYWLARTVWALGEGYAAFKSADPQFAAFLQSRLDLAVGSLNKQSLAKYGKYDVADGAKVPAWLITGGADASAEAVLGLSAYSKAAPDDGAAATALSQLTEGVAGMSSGSVQQWPFGAILPWNQSRTLWHAWGGMAAAAVANASSVLHRPDLLTAAVKDSVQFTPQLLAAGGPDNAWSPTPGEAQIAYGVDSRVEGLVATAKAANAPGLLDVAAVAAGWYFGANRSGRPAYNPATGTAIDGIETDGRVNPNSGAESTIHTLLSMLALDANPELKAKALGISSTVGTDGLKVAEAETGTITGGAVVKPASAWTGEANWSGGAYVALNAGGTLKITVPVSDQARNAYPIVNQRPEAAGTTSWTSGSTLLGTTPNGGAGEQGITAAPGKLFPFSLDHALPAGQDTLTAKAGSDVSVDGVLLQPQISSVSVSGSAGQSTLYISAASGSTDRKVYMPQGFHLSQQAFDASGQPVAPGPDQTGADHSGRVTVAPGGFTWVTLVRN</sequence>
<evidence type="ECO:0000256" key="1">
    <source>
        <dbReference type="SAM" id="MobiDB-lite"/>
    </source>
</evidence>
<feature type="signal peptide" evidence="2">
    <location>
        <begin position="1"/>
        <end position="33"/>
    </location>
</feature>
<evidence type="ECO:0000313" key="4">
    <source>
        <dbReference type="Proteomes" id="UP001500200"/>
    </source>
</evidence>
<keyword evidence="4" id="KW-1185">Reference proteome</keyword>
<dbReference type="Proteomes" id="UP001500200">
    <property type="component" value="Unassembled WGS sequence"/>
</dbReference>
<name>A0ABP9S0F1_9MICC</name>
<comment type="caution">
    <text evidence="3">The sequence shown here is derived from an EMBL/GenBank/DDBJ whole genome shotgun (WGS) entry which is preliminary data.</text>
</comment>
<proteinExistence type="predicted"/>
<evidence type="ECO:0000313" key="3">
    <source>
        <dbReference type="EMBL" id="GAA5188990.1"/>
    </source>
</evidence>
<gene>
    <name evidence="3" type="ORF">GCM10023346_02420</name>
</gene>
<keyword evidence="2" id="KW-0732">Signal</keyword>
<protein>
    <submittedName>
        <fullName evidence="3">Uncharacterized protein</fullName>
    </submittedName>
</protein>
<dbReference type="EMBL" id="BAABKK010000002">
    <property type="protein sequence ID" value="GAA5188990.1"/>
    <property type="molecule type" value="Genomic_DNA"/>
</dbReference>
<reference evidence="4" key="1">
    <citation type="journal article" date="2019" name="Int. J. Syst. Evol. Microbiol.">
        <title>The Global Catalogue of Microorganisms (GCM) 10K type strain sequencing project: providing services to taxonomists for standard genome sequencing and annotation.</title>
        <authorList>
            <consortium name="The Broad Institute Genomics Platform"/>
            <consortium name="The Broad Institute Genome Sequencing Center for Infectious Disease"/>
            <person name="Wu L."/>
            <person name="Ma J."/>
        </authorList>
    </citation>
    <scope>NUCLEOTIDE SEQUENCE [LARGE SCALE GENOMIC DNA]</scope>
    <source>
        <strain evidence="4">JCM 18514</strain>
    </source>
</reference>
<dbReference type="RefSeq" id="WP_345447172.1">
    <property type="nucleotide sequence ID" value="NZ_BAABKK010000002.1"/>
</dbReference>
<organism evidence="3 4">
    <name type="scientific">Arthrobacter gyeryongensis</name>
    <dbReference type="NCBI Taxonomy" id="1650592"/>
    <lineage>
        <taxon>Bacteria</taxon>
        <taxon>Bacillati</taxon>
        <taxon>Actinomycetota</taxon>
        <taxon>Actinomycetes</taxon>
        <taxon>Micrococcales</taxon>
        <taxon>Micrococcaceae</taxon>
        <taxon>Arthrobacter</taxon>
    </lineage>
</organism>
<feature type="chain" id="PRO_5046219732" evidence="2">
    <location>
        <begin position="34"/>
        <end position="699"/>
    </location>
</feature>
<accession>A0ABP9S0F1</accession>
<feature type="region of interest" description="Disordered" evidence="1">
    <location>
        <begin position="664"/>
        <end position="683"/>
    </location>
</feature>
<evidence type="ECO:0000256" key="2">
    <source>
        <dbReference type="SAM" id="SignalP"/>
    </source>
</evidence>